<name>A0A285PTM8_9FIRM</name>
<proteinExistence type="predicted"/>
<reference evidence="2" key="1">
    <citation type="submission" date="2017-09" db="EMBL/GenBank/DDBJ databases">
        <authorList>
            <person name="Shetty A S."/>
        </authorList>
    </citation>
    <scope>NUCLEOTIDE SEQUENCE [LARGE SCALE GENOMIC DNA]</scope>
</reference>
<dbReference type="EMBL" id="LT907978">
    <property type="protein sequence ID" value="SOB72969.1"/>
    <property type="molecule type" value="Genomic_DNA"/>
</dbReference>
<sequence length="566" mass="65484">MSNSKYALAMYDVRGKQEYIFKTNKLKEIVGGSCIIRDCFKEYLFPSAEEYMRRKAKKEGIPLSDDAVCGIYNYNDPKKEPEYISEINKGKEFSQKAFERMMQDEKCAARYAGEVVYEGGGNFFVLYKDKETCIEINKIFTRKLLKELYTLKVLCTYIELENGLVNFIEDRKKLYEKHRISEAEESVICPVNTLPFVQVDEVTSLPLTKYNENTRKKVSTEAEAKLAKHLDVYNEKYGEKDLDKLVTRKGEESLLAVVYIDGNNMGAKVQNVLGTETSYDQCVKKLRETSEFIQKNYVEDRIKDIDQMLEEKAKKGKKKAGKRLVVFAGDEINLICNARDAYDIAKTYLKGLHQVSWKDSTEPCSACAGIAIFHSHAPYAQAYKIAEECCESGKTRMKKLEKAREKEGKSKEVCYIDVHYCQKGIGMSLEDIREKEVGGLISKPWLLDMADEKNTTSKMPEDITIMEIEKVVEALQMIESRTNVKDLAVAAKLSEGAFNLEMRRIYAHQSDEDIKRRMKEIFVQEDREEFGQKYKKYRKMIYDIVIVYDLWFRKEEGEEKYGNNSK</sequence>
<dbReference type="GO" id="GO:0000166">
    <property type="term" value="F:nucleotide binding"/>
    <property type="evidence" value="ECO:0007669"/>
    <property type="project" value="UniProtKB-KW"/>
</dbReference>
<evidence type="ECO:0000313" key="1">
    <source>
        <dbReference type="EMBL" id="SOB72969.1"/>
    </source>
</evidence>
<dbReference type="Proteomes" id="UP000217549">
    <property type="component" value="Chromosome I"/>
</dbReference>
<dbReference type="Gene3D" id="3.30.70.270">
    <property type="match status" value="1"/>
</dbReference>
<dbReference type="RefSeq" id="WP_096240900.1">
    <property type="nucleotide sequence ID" value="NZ_LT907978.1"/>
</dbReference>
<protein>
    <submittedName>
        <fullName evidence="1">Uncharacterized protein</fullName>
    </submittedName>
</protein>
<gene>
    <name evidence="1" type="ORF">EHLA_2415</name>
</gene>
<dbReference type="AlphaFoldDB" id="A0A285PTM8"/>
<keyword evidence="2" id="KW-1185">Reference proteome</keyword>
<dbReference type="GO" id="GO:0051607">
    <property type="term" value="P:defense response to virus"/>
    <property type="evidence" value="ECO:0007669"/>
    <property type="project" value="UniProtKB-KW"/>
</dbReference>
<dbReference type="InterPro" id="IPR043128">
    <property type="entry name" value="Rev_trsase/Diguanyl_cyclase"/>
</dbReference>
<organism evidence="1 2">
    <name type="scientific">Anaerobutyricum hallii</name>
    <dbReference type="NCBI Taxonomy" id="39488"/>
    <lineage>
        <taxon>Bacteria</taxon>
        <taxon>Bacillati</taxon>
        <taxon>Bacillota</taxon>
        <taxon>Clostridia</taxon>
        <taxon>Lachnospirales</taxon>
        <taxon>Lachnospiraceae</taxon>
        <taxon>Anaerobutyricum</taxon>
    </lineage>
</organism>
<dbReference type="KEGG" id="ehl:EHLA_2415"/>
<accession>A0A285PTM8</accession>
<evidence type="ECO:0000313" key="2">
    <source>
        <dbReference type="Proteomes" id="UP000217549"/>
    </source>
</evidence>